<dbReference type="EMBL" id="UINC01190606">
    <property type="protein sequence ID" value="SVE04848.1"/>
    <property type="molecule type" value="Genomic_DNA"/>
</dbReference>
<feature type="non-terminal residue" evidence="1">
    <location>
        <position position="44"/>
    </location>
</feature>
<reference evidence="1" key="1">
    <citation type="submission" date="2018-05" db="EMBL/GenBank/DDBJ databases">
        <authorList>
            <person name="Lanie J.A."/>
            <person name="Ng W.-L."/>
            <person name="Kazmierczak K.M."/>
            <person name="Andrzejewski T.M."/>
            <person name="Davidsen T.M."/>
            <person name="Wayne K.J."/>
            <person name="Tettelin H."/>
            <person name="Glass J.I."/>
            <person name="Rusch D."/>
            <person name="Podicherti R."/>
            <person name="Tsui H.-C.T."/>
            <person name="Winkler M.E."/>
        </authorList>
    </citation>
    <scope>NUCLEOTIDE SEQUENCE</scope>
</reference>
<dbReference type="AlphaFoldDB" id="A0A383ACL9"/>
<evidence type="ECO:0000313" key="1">
    <source>
        <dbReference type="EMBL" id="SVE04848.1"/>
    </source>
</evidence>
<organism evidence="1">
    <name type="scientific">marine metagenome</name>
    <dbReference type="NCBI Taxonomy" id="408172"/>
    <lineage>
        <taxon>unclassified sequences</taxon>
        <taxon>metagenomes</taxon>
        <taxon>ecological metagenomes</taxon>
    </lineage>
</organism>
<accession>A0A383ACL9</accession>
<proteinExistence type="predicted"/>
<name>A0A383ACL9_9ZZZZ</name>
<gene>
    <name evidence="1" type="ORF">METZ01_LOCUS457702</name>
</gene>
<protein>
    <submittedName>
        <fullName evidence="1">Uncharacterized protein</fullName>
    </submittedName>
</protein>
<sequence>MILQQPYFMPKKRIVWGEKGLGRQTLPEETKNCTSQEIRKEGFT</sequence>